<dbReference type="Pfam" id="PF05703">
    <property type="entry name" value="Auxin_canalis"/>
    <property type="match status" value="2"/>
</dbReference>
<dbReference type="Pfam" id="PF08458">
    <property type="entry name" value="PH_2"/>
    <property type="match status" value="1"/>
</dbReference>
<protein>
    <recommendedName>
        <fullName evidence="5">VAN3-binding protein</fullName>
    </recommendedName>
</protein>
<feature type="domain" description="VAN3-binding protein-like auxin canalisation" evidence="1">
    <location>
        <begin position="38"/>
        <end position="71"/>
    </location>
</feature>
<proteinExistence type="predicted"/>
<gene>
    <name evidence="3" type="ORF">FNV43_RR09028</name>
</gene>
<dbReference type="OrthoDB" id="1897931at2759"/>
<accession>A0A8K0H9R3</accession>
<dbReference type="EMBL" id="VOIH02000004">
    <property type="protein sequence ID" value="KAF3448315.1"/>
    <property type="molecule type" value="Genomic_DNA"/>
</dbReference>
<evidence type="ECO:0000259" key="2">
    <source>
        <dbReference type="Pfam" id="PF08458"/>
    </source>
</evidence>
<dbReference type="GO" id="GO:0010305">
    <property type="term" value="P:leaf vascular tissue pattern formation"/>
    <property type="evidence" value="ECO:0007669"/>
    <property type="project" value="TreeGrafter"/>
</dbReference>
<dbReference type="InterPro" id="IPR008546">
    <property type="entry name" value="VAN3-bd-like_auxin_canal"/>
</dbReference>
<feature type="domain" description="VAN3-binding protein-like auxin canalisation" evidence="1">
    <location>
        <begin position="94"/>
        <end position="243"/>
    </location>
</feature>
<dbReference type="Proteomes" id="UP000796880">
    <property type="component" value="Unassembled WGS sequence"/>
</dbReference>
<dbReference type="PANTHER" id="PTHR31351:SF24">
    <property type="entry name" value="VAN3-BINDING PROTEIN-LIKE"/>
    <property type="match status" value="1"/>
</dbReference>
<dbReference type="PANTHER" id="PTHR31351">
    <property type="entry name" value="EXPRESSED PROTEIN"/>
    <property type="match status" value="1"/>
</dbReference>
<comment type="caution">
    <text evidence="3">The sequence shown here is derived from an EMBL/GenBank/DDBJ whole genome shotgun (WGS) entry which is preliminary data.</text>
</comment>
<evidence type="ECO:0008006" key="5">
    <source>
        <dbReference type="Google" id="ProtNLM"/>
    </source>
</evidence>
<evidence type="ECO:0000259" key="1">
    <source>
        <dbReference type="Pfam" id="PF05703"/>
    </source>
</evidence>
<dbReference type="GO" id="GO:0009734">
    <property type="term" value="P:auxin-activated signaling pathway"/>
    <property type="evidence" value="ECO:0007669"/>
    <property type="project" value="TreeGrafter"/>
</dbReference>
<name>A0A8K0H9R3_9ROSA</name>
<feature type="domain" description="Pleckstrin-like plant" evidence="2">
    <location>
        <begin position="268"/>
        <end position="370"/>
    </location>
</feature>
<organism evidence="3 4">
    <name type="scientific">Rhamnella rubrinervis</name>
    <dbReference type="NCBI Taxonomy" id="2594499"/>
    <lineage>
        <taxon>Eukaryota</taxon>
        <taxon>Viridiplantae</taxon>
        <taxon>Streptophyta</taxon>
        <taxon>Embryophyta</taxon>
        <taxon>Tracheophyta</taxon>
        <taxon>Spermatophyta</taxon>
        <taxon>Magnoliopsida</taxon>
        <taxon>eudicotyledons</taxon>
        <taxon>Gunneridae</taxon>
        <taxon>Pentapetalae</taxon>
        <taxon>rosids</taxon>
        <taxon>fabids</taxon>
        <taxon>Rosales</taxon>
        <taxon>Rhamnaceae</taxon>
        <taxon>rhamnoid group</taxon>
        <taxon>Rhamneae</taxon>
        <taxon>Rhamnella</taxon>
    </lineage>
</organism>
<dbReference type="InterPro" id="IPR013666">
    <property type="entry name" value="PH_pln"/>
</dbReference>
<dbReference type="GO" id="GO:0010087">
    <property type="term" value="P:phloem or xylem histogenesis"/>
    <property type="evidence" value="ECO:0007669"/>
    <property type="project" value="TreeGrafter"/>
</dbReference>
<reference evidence="3" key="1">
    <citation type="submission" date="2020-03" db="EMBL/GenBank/DDBJ databases">
        <title>A high-quality chromosome-level genome assembly of a woody plant with both climbing and erect habits, Rhamnella rubrinervis.</title>
        <authorList>
            <person name="Lu Z."/>
            <person name="Yang Y."/>
            <person name="Zhu X."/>
            <person name="Sun Y."/>
        </authorList>
    </citation>
    <scope>NUCLEOTIDE SEQUENCE</scope>
    <source>
        <strain evidence="3">BYM</strain>
        <tissue evidence="3">Leaf</tissue>
    </source>
</reference>
<dbReference type="AlphaFoldDB" id="A0A8K0H9R3"/>
<evidence type="ECO:0000313" key="3">
    <source>
        <dbReference type="EMBL" id="KAF3448315.1"/>
    </source>
</evidence>
<sequence length="389" mass="42170">MGSGYYSARKTSSLHGLHSVEEDEELEMVSNLPAIPQPQTPHEPMEFLSRSWSHSASEISKALAKKQKQFVPYKNFDTLPEAAVLPPLSGKVTKPVHTRRTASIGRWFHHKESSNSTVKKKDRARAENARLHSAVSIAGLAAALASVTAAENSSTGSGSKMSMALASATQLLASHCIEMAEGAGADHDRIASAVGSAVDIHSPGDLMTLTASAATALRGEAALKARLPKEARRNAAISPYDKGMAETNPAAAFVSQMDQKHGSLCVGELFQLTRKGALQWKRVSVYINKNSQVIVKLKSKHVGAFSKNNKCVVYGVCDETGAWPYKKEREITEDVYLGLKTAQGLLEFKCKSKIHKQRWVEGIQILLRRVSCIEATECSLGFLTISNSI</sequence>
<keyword evidence="4" id="KW-1185">Reference proteome</keyword>
<dbReference type="InterPro" id="IPR040269">
    <property type="entry name" value="VAB"/>
</dbReference>
<evidence type="ECO:0000313" key="4">
    <source>
        <dbReference type="Proteomes" id="UP000796880"/>
    </source>
</evidence>